<keyword evidence="1" id="KW-0472">Membrane</keyword>
<dbReference type="AlphaFoldDB" id="A0A163B8C5"/>
<sequence length="110" mass="11652">MAPSSTSQHPVGNTITTDAHPASTGQGAQTNAPVSMVQLDSEKGNTAYPDDLKDFPDEVPDYDAQRGVQKIEATTLAWSKWSLAALLINIWLIFLTSGPRGSILAGLTPS</sequence>
<evidence type="ECO:0000313" key="1">
    <source>
        <dbReference type="EMBL" id="KZM21623.1"/>
    </source>
</evidence>
<keyword evidence="2" id="KW-1185">Reference proteome</keyword>
<name>A0A163B8C5_DIDRA</name>
<reference evidence="1 2" key="1">
    <citation type="journal article" date="2016" name="Sci. Rep.">
        <title>Draft genome sequencing and secretome analysis of fungal phytopathogen Ascochyta rabiei provides insight into the necrotrophic effector repertoire.</title>
        <authorList>
            <person name="Verma S."/>
            <person name="Gazara R.K."/>
            <person name="Nizam S."/>
            <person name="Parween S."/>
            <person name="Chattopadhyay D."/>
            <person name="Verma P.K."/>
        </authorList>
    </citation>
    <scope>NUCLEOTIDE SEQUENCE [LARGE SCALE GENOMIC DNA]</scope>
    <source>
        <strain evidence="1 2">ArDII</strain>
    </source>
</reference>
<keyword evidence="1" id="KW-0812">Transmembrane</keyword>
<proteinExistence type="predicted"/>
<dbReference type="EMBL" id="JYNV01000242">
    <property type="protein sequence ID" value="KZM21623.1"/>
    <property type="molecule type" value="Genomic_DNA"/>
</dbReference>
<dbReference type="Proteomes" id="UP000076837">
    <property type="component" value="Unassembled WGS sequence"/>
</dbReference>
<organism evidence="1 2">
    <name type="scientific">Didymella rabiei</name>
    <name type="common">Chickpea ascochyta blight fungus</name>
    <name type="synonym">Mycosphaerella rabiei</name>
    <dbReference type="NCBI Taxonomy" id="5454"/>
    <lineage>
        <taxon>Eukaryota</taxon>
        <taxon>Fungi</taxon>
        <taxon>Dikarya</taxon>
        <taxon>Ascomycota</taxon>
        <taxon>Pezizomycotina</taxon>
        <taxon>Dothideomycetes</taxon>
        <taxon>Pleosporomycetidae</taxon>
        <taxon>Pleosporales</taxon>
        <taxon>Pleosporineae</taxon>
        <taxon>Didymellaceae</taxon>
        <taxon>Ascochyta</taxon>
    </lineage>
</organism>
<evidence type="ECO:0000313" key="2">
    <source>
        <dbReference type="Proteomes" id="UP000076837"/>
    </source>
</evidence>
<comment type="caution">
    <text evidence="1">The sequence shown here is derived from an EMBL/GenBank/DDBJ whole genome shotgun (WGS) entry which is preliminary data.</text>
</comment>
<gene>
    <name evidence="1" type="ORF">ST47_g7265</name>
</gene>
<protein>
    <submittedName>
        <fullName evidence="1">Transmembrane transport</fullName>
    </submittedName>
</protein>
<accession>A0A163B8C5</accession>